<dbReference type="HAMAP" id="MF_01307_B">
    <property type="entry name" value="Ribosomal_uS5_B"/>
    <property type="match status" value="1"/>
</dbReference>
<dbReference type="Pfam" id="PF03719">
    <property type="entry name" value="Ribosomal_S5_C"/>
    <property type="match status" value="1"/>
</dbReference>
<evidence type="ECO:0000256" key="7">
    <source>
        <dbReference type="ARBA" id="ARBA00062000"/>
    </source>
</evidence>
<dbReference type="Gene3D" id="3.30.160.20">
    <property type="match status" value="1"/>
</dbReference>
<dbReference type="PROSITE" id="PS50881">
    <property type="entry name" value="S5_DSRBD"/>
    <property type="match status" value="1"/>
</dbReference>
<dbReference type="Pfam" id="PF00333">
    <property type="entry name" value="Ribosomal_S5"/>
    <property type="match status" value="1"/>
</dbReference>
<comment type="domain">
    <text evidence="8">The N-terminal domain interacts with the head of the 30S subunit; the C-terminal domain interacts with the body and contacts protein S4. The interaction surface between S4 and S5 is involved in control of translational fidelity.</text>
</comment>
<dbReference type="InterPro" id="IPR013810">
    <property type="entry name" value="Ribosomal_uS5_N"/>
</dbReference>
<dbReference type="PANTHER" id="PTHR48277">
    <property type="entry name" value="MITOCHONDRIAL RIBOSOMAL PROTEIN S5"/>
    <property type="match status" value="1"/>
</dbReference>
<keyword evidence="5 8" id="KW-0687">Ribonucleoprotein</keyword>
<dbReference type="PROSITE" id="PS00585">
    <property type="entry name" value="RIBOSOMAL_S5"/>
    <property type="match status" value="1"/>
</dbReference>
<dbReference type="InterPro" id="IPR014721">
    <property type="entry name" value="Ribsml_uS5_D2-typ_fold_subgr"/>
</dbReference>
<keyword evidence="3 8" id="KW-0694">RNA-binding</keyword>
<evidence type="ECO:0000256" key="8">
    <source>
        <dbReference type="HAMAP-Rule" id="MF_01307"/>
    </source>
</evidence>
<dbReference type="InterPro" id="IPR005712">
    <property type="entry name" value="Ribosomal_uS5_bac-type"/>
</dbReference>
<dbReference type="GO" id="GO:0003735">
    <property type="term" value="F:structural constituent of ribosome"/>
    <property type="evidence" value="ECO:0007669"/>
    <property type="project" value="UniProtKB-UniRule"/>
</dbReference>
<dbReference type="InterPro" id="IPR018192">
    <property type="entry name" value="Ribosomal_uS5_N_CS"/>
</dbReference>
<dbReference type="InterPro" id="IPR000851">
    <property type="entry name" value="Ribosomal_uS5"/>
</dbReference>
<dbReference type="Gene3D" id="3.30.230.10">
    <property type="match status" value="1"/>
</dbReference>
<dbReference type="FunFam" id="3.30.230.10:FF:000002">
    <property type="entry name" value="30S ribosomal protein S5"/>
    <property type="match status" value="1"/>
</dbReference>
<gene>
    <name evidence="8" type="primary">rpsE</name>
    <name evidence="11" type="ORF">ENX73_04270</name>
</gene>
<dbReference type="GO" id="GO:0019843">
    <property type="term" value="F:rRNA binding"/>
    <property type="evidence" value="ECO:0007669"/>
    <property type="project" value="UniProtKB-UniRule"/>
</dbReference>
<evidence type="ECO:0000259" key="10">
    <source>
        <dbReference type="PROSITE" id="PS50881"/>
    </source>
</evidence>
<evidence type="ECO:0000256" key="5">
    <source>
        <dbReference type="ARBA" id="ARBA00023274"/>
    </source>
</evidence>
<comment type="function">
    <text evidence="8">Located at the back of the 30S subunit body where it stabilizes the conformation of the head with respect to the body.</text>
</comment>
<keyword evidence="4 8" id="KW-0689">Ribosomal protein</keyword>
<organism evidence="11">
    <name type="scientific">Mesoaciditoga lauensis</name>
    <dbReference type="NCBI Taxonomy" id="1495039"/>
    <lineage>
        <taxon>Bacteria</taxon>
        <taxon>Thermotogati</taxon>
        <taxon>Thermotogota</taxon>
        <taxon>Thermotogae</taxon>
        <taxon>Mesoaciditogales</taxon>
        <taxon>Mesoaciditogaceae</taxon>
        <taxon>Mesoaciditoga</taxon>
    </lineage>
</organism>
<protein>
    <recommendedName>
        <fullName evidence="6 8">Small ribosomal subunit protein uS5</fullName>
    </recommendedName>
</protein>
<dbReference type="SUPFAM" id="SSF54211">
    <property type="entry name" value="Ribosomal protein S5 domain 2-like"/>
    <property type="match status" value="1"/>
</dbReference>
<evidence type="ECO:0000313" key="11">
    <source>
        <dbReference type="EMBL" id="HGE75321.1"/>
    </source>
</evidence>
<dbReference type="AlphaFoldDB" id="A0A7V3REW6"/>
<evidence type="ECO:0000256" key="6">
    <source>
        <dbReference type="ARBA" id="ARBA00035255"/>
    </source>
</evidence>
<comment type="subunit">
    <text evidence="7 8">Part of the 30S ribosomal subunit. Contacts proteins S4 and S8.</text>
</comment>
<proteinExistence type="inferred from homology"/>
<evidence type="ECO:0000256" key="4">
    <source>
        <dbReference type="ARBA" id="ARBA00022980"/>
    </source>
</evidence>
<reference evidence="11" key="1">
    <citation type="journal article" date="2020" name="mSystems">
        <title>Genome- and Community-Level Interaction Insights into Carbon Utilization and Element Cycling Functions of Hydrothermarchaeota in Hydrothermal Sediment.</title>
        <authorList>
            <person name="Zhou Z."/>
            <person name="Liu Y."/>
            <person name="Xu W."/>
            <person name="Pan J."/>
            <person name="Luo Z.H."/>
            <person name="Li M."/>
        </authorList>
    </citation>
    <scope>NUCLEOTIDE SEQUENCE [LARGE SCALE GENOMIC DNA]</scope>
    <source>
        <strain evidence="11">SpSt-966</strain>
    </source>
</reference>
<dbReference type="NCBIfam" id="TIGR01021">
    <property type="entry name" value="rpsE_bact"/>
    <property type="match status" value="1"/>
</dbReference>
<dbReference type="SUPFAM" id="SSF54768">
    <property type="entry name" value="dsRNA-binding domain-like"/>
    <property type="match status" value="1"/>
</dbReference>
<dbReference type="InterPro" id="IPR020568">
    <property type="entry name" value="Ribosomal_Su5_D2-typ_SF"/>
</dbReference>
<keyword evidence="2 8" id="KW-0699">rRNA-binding</keyword>
<evidence type="ECO:0000256" key="1">
    <source>
        <dbReference type="ARBA" id="ARBA00008945"/>
    </source>
</evidence>
<dbReference type="InterPro" id="IPR005324">
    <property type="entry name" value="Ribosomal_uS5_C"/>
</dbReference>
<evidence type="ECO:0000256" key="2">
    <source>
        <dbReference type="ARBA" id="ARBA00022730"/>
    </source>
</evidence>
<dbReference type="GO" id="GO:0005737">
    <property type="term" value="C:cytoplasm"/>
    <property type="evidence" value="ECO:0007669"/>
    <property type="project" value="UniProtKB-ARBA"/>
</dbReference>
<evidence type="ECO:0000256" key="3">
    <source>
        <dbReference type="ARBA" id="ARBA00022884"/>
    </source>
</evidence>
<comment type="caution">
    <text evidence="11">The sequence shown here is derived from an EMBL/GenBank/DDBJ whole genome shotgun (WGS) entry which is preliminary data.</text>
</comment>
<name>A0A7V3REW6_9BACT</name>
<evidence type="ECO:0000256" key="9">
    <source>
        <dbReference type="RuleBase" id="RU003823"/>
    </source>
</evidence>
<comment type="function">
    <text evidence="8">With S4 and S12 plays an important role in translational accuracy.</text>
</comment>
<comment type="similarity">
    <text evidence="1 8 9">Belongs to the universal ribosomal protein uS5 family.</text>
</comment>
<dbReference type="PANTHER" id="PTHR48277:SF1">
    <property type="entry name" value="MITOCHONDRIAL RIBOSOMAL PROTEIN S5"/>
    <property type="match status" value="1"/>
</dbReference>
<dbReference type="GO" id="GO:0006412">
    <property type="term" value="P:translation"/>
    <property type="evidence" value="ECO:0007669"/>
    <property type="project" value="UniProtKB-UniRule"/>
</dbReference>
<dbReference type="EMBL" id="DTPE01000175">
    <property type="protein sequence ID" value="HGE75321.1"/>
    <property type="molecule type" value="Genomic_DNA"/>
</dbReference>
<feature type="domain" description="S5 DRBM" evidence="10">
    <location>
        <begin position="32"/>
        <end position="95"/>
    </location>
</feature>
<dbReference type="GO" id="GO:0015935">
    <property type="term" value="C:small ribosomal subunit"/>
    <property type="evidence" value="ECO:0007669"/>
    <property type="project" value="InterPro"/>
</dbReference>
<accession>A0A7V3REW6</accession>
<sequence>MPRDLKDEDRSFQKNTKNKQVLETPVEEGGEFEENVVEIRRVAKVVKGGKNLSFRAIVVVGNRNGKVGLGVASGREVVDAIRKASNLARRSLVEVNVVNDTIPHAVEVKFDAARLLLKPAAPGTGIIASTTARPALELAGIKNVLCKSLGSTTPLSVLRTVFKAFDEIKPPEYYAKIRGITLGQLFHGSVNEVEKS</sequence>